<keyword evidence="1" id="KW-0812">Transmembrane</keyword>
<dbReference type="AlphaFoldDB" id="A0A1E5PGQ3"/>
<evidence type="ECO:0000313" key="2">
    <source>
        <dbReference type="EMBL" id="OEJ28564.1"/>
    </source>
</evidence>
<gene>
    <name evidence="2" type="ORF">AS594_32890</name>
</gene>
<protein>
    <submittedName>
        <fullName evidence="2">Uncharacterized protein</fullName>
    </submittedName>
</protein>
<accession>A0A1E5PGQ3</accession>
<evidence type="ECO:0000256" key="1">
    <source>
        <dbReference type="SAM" id="Phobius"/>
    </source>
</evidence>
<evidence type="ECO:0000313" key="3">
    <source>
        <dbReference type="Proteomes" id="UP000095759"/>
    </source>
</evidence>
<dbReference type="Proteomes" id="UP000095759">
    <property type="component" value="Unassembled WGS sequence"/>
</dbReference>
<feature type="transmembrane region" description="Helical" evidence="1">
    <location>
        <begin position="46"/>
        <end position="67"/>
    </location>
</feature>
<dbReference type="STRING" id="285458.BGM19_03870"/>
<comment type="caution">
    <text evidence="2">The sequence shown here is derived from an EMBL/GenBank/DDBJ whole genome shotgun (WGS) entry which is preliminary data.</text>
</comment>
<dbReference type="OrthoDB" id="4558116at2"/>
<dbReference type="RefSeq" id="WP_069775025.1">
    <property type="nucleotide sequence ID" value="NZ_MEHI01000001.1"/>
</dbReference>
<dbReference type="EMBL" id="MEHJ01000001">
    <property type="protein sequence ID" value="OEJ28564.1"/>
    <property type="molecule type" value="Genomic_DNA"/>
</dbReference>
<keyword evidence="1" id="KW-0472">Membrane</keyword>
<name>A0A1E5PGQ3_9ACTN</name>
<sequence>MRTRTTEAADFASTSLPRHLARGVVGFGGLIGSFALMPVVGPVSLLMLPVGAVALRGCPLCWTIGLVQTLSKGRLRRSCEDGQCKLTAVGREKHARDPG</sequence>
<organism evidence="2 3">
    <name type="scientific">Streptomyces agglomeratus</name>
    <dbReference type="NCBI Taxonomy" id="285458"/>
    <lineage>
        <taxon>Bacteria</taxon>
        <taxon>Bacillati</taxon>
        <taxon>Actinomycetota</taxon>
        <taxon>Actinomycetes</taxon>
        <taxon>Kitasatosporales</taxon>
        <taxon>Streptomycetaceae</taxon>
        <taxon>Streptomyces</taxon>
    </lineage>
</organism>
<reference evidence="2 3" key="1">
    <citation type="submission" date="2016-08" db="EMBL/GenBank/DDBJ databases">
        <title>Complete genome sequence of Streptomyces agglomeratus strain 6-3-2, a novel anti-MRSA actinomycete isolated from Wuli of Tebit, China.</title>
        <authorList>
            <person name="Chen X."/>
        </authorList>
    </citation>
    <scope>NUCLEOTIDE SEQUENCE [LARGE SCALE GENOMIC DNA]</scope>
    <source>
        <strain evidence="2 3">6-3-2</strain>
    </source>
</reference>
<keyword evidence="3" id="KW-1185">Reference proteome</keyword>
<keyword evidence="1" id="KW-1133">Transmembrane helix</keyword>
<proteinExistence type="predicted"/>
<feature type="transmembrane region" description="Helical" evidence="1">
    <location>
        <begin position="20"/>
        <end position="40"/>
    </location>
</feature>